<protein>
    <recommendedName>
        <fullName evidence="14">Cytochrome aa3 subunit 2</fullName>
    </recommendedName>
</protein>
<feature type="region of interest" description="Disordered" evidence="17">
    <location>
        <begin position="230"/>
        <end position="251"/>
    </location>
</feature>
<dbReference type="AlphaFoldDB" id="A0A1G9KD41"/>
<dbReference type="InterPro" id="IPR034236">
    <property type="entry name" value="CuRO_CcO_Caa3_II"/>
</dbReference>
<dbReference type="CDD" id="cd04213">
    <property type="entry name" value="CuRO_CcO_Caa3_II"/>
    <property type="match status" value="1"/>
</dbReference>
<comment type="function">
    <text evidence="13">Subunits I and II form the functional core of the enzyme complex. Electrons originating in cytochrome c are transferred via heme a and Cu(A) to the binuclear center formed by heme a3 and Cu(B).</text>
</comment>
<keyword evidence="11" id="KW-0186">Copper</keyword>
<dbReference type="GO" id="GO:0016020">
    <property type="term" value="C:membrane"/>
    <property type="evidence" value="ECO:0007669"/>
    <property type="project" value="UniProtKB-SubCell"/>
</dbReference>
<proteinExistence type="inferred from homology"/>
<evidence type="ECO:0000256" key="11">
    <source>
        <dbReference type="ARBA" id="ARBA00023008"/>
    </source>
</evidence>
<feature type="domain" description="Cytochrome c" evidence="20">
    <location>
        <begin position="203"/>
        <end position="293"/>
    </location>
</feature>
<keyword evidence="4 16" id="KW-0349">Heme</keyword>
<evidence type="ECO:0000256" key="13">
    <source>
        <dbReference type="ARBA" id="ARBA00024688"/>
    </source>
</evidence>
<dbReference type="GO" id="GO:0042773">
    <property type="term" value="P:ATP synthesis coupled electron transport"/>
    <property type="evidence" value="ECO:0007669"/>
    <property type="project" value="TreeGrafter"/>
</dbReference>
<evidence type="ECO:0000256" key="5">
    <source>
        <dbReference type="ARBA" id="ARBA00022660"/>
    </source>
</evidence>
<dbReference type="GO" id="GO:0005507">
    <property type="term" value="F:copper ion binding"/>
    <property type="evidence" value="ECO:0007669"/>
    <property type="project" value="InterPro"/>
</dbReference>
<dbReference type="NCBIfam" id="TIGR02866">
    <property type="entry name" value="CoxB"/>
    <property type="match status" value="1"/>
</dbReference>
<dbReference type="InterPro" id="IPR002429">
    <property type="entry name" value="CcO_II-like_C"/>
</dbReference>
<evidence type="ECO:0000256" key="6">
    <source>
        <dbReference type="ARBA" id="ARBA00022692"/>
    </source>
</evidence>
<feature type="transmembrane region" description="Helical" evidence="18">
    <location>
        <begin position="6"/>
        <end position="29"/>
    </location>
</feature>
<name>A0A1G9KD41_9PSED</name>
<dbReference type="Proteomes" id="UP000198706">
    <property type="component" value="Unassembled WGS sequence"/>
</dbReference>
<evidence type="ECO:0000259" key="19">
    <source>
        <dbReference type="PROSITE" id="PS50857"/>
    </source>
</evidence>
<dbReference type="InterPro" id="IPR045187">
    <property type="entry name" value="CcO_II"/>
</dbReference>
<evidence type="ECO:0000256" key="18">
    <source>
        <dbReference type="SAM" id="Phobius"/>
    </source>
</evidence>
<dbReference type="GO" id="GO:0004129">
    <property type="term" value="F:cytochrome-c oxidase activity"/>
    <property type="evidence" value="ECO:0007669"/>
    <property type="project" value="UniProtKB-EC"/>
</dbReference>
<keyword evidence="12 18" id="KW-0472">Membrane</keyword>
<gene>
    <name evidence="21" type="ORF">SAMN05216186_12216</name>
</gene>
<keyword evidence="5" id="KW-0679">Respiratory chain</keyword>
<evidence type="ECO:0000256" key="1">
    <source>
        <dbReference type="ARBA" id="ARBA00004141"/>
    </source>
</evidence>
<dbReference type="GO" id="GO:0016491">
    <property type="term" value="F:oxidoreductase activity"/>
    <property type="evidence" value="ECO:0007669"/>
    <property type="project" value="InterPro"/>
</dbReference>
<keyword evidence="3" id="KW-0813">Transport</keyword>
<dbReference type="PANTHER" id="PTHR22888">
    <property type="entry name" value="CYTOCHROME C OXIDASE, SUBUNIT II"/>
    <property type="match status" value="1"/>
</dbReference>
<evidence type="ECO:0000256" key="2">
    <source>
        <dbReference type="ARBA" id="ARBA00007866"/>
    </source>
</evidence>
<dbReference type="RefSeq" id="WP_084339129.1">
    <property type="nucleotide sequence ID" value="NZ_CBKZNZ010000157.1"/>
</dbReference>
<evidence type="ECO:0000313" key="21">
    <source>
        <dbReference type="EMBL" id="SDL47728.1"/>
    </source>
</evidence>
<dbReference type="PROSITE" id="PS00078">
    <property type="entry name" value="COX2"/>
    <property type="match status" value="1"/>
</dbReference>
<sequence length="294" mass="32521">MAREVTLLWWAMLGFASLVLLGVTALWLYAMHRAPRETSAEQARRINRRWIVGGGLLLPGLSILLLLAFGIPAGHRLLPLPLAEPPLRIEVTGHQWWWEVRYPDGVVTANQLHIPAGRPVDLAVSSADVIHSFWVPRLGGKLDMIPGRRHVLRLQADRPGTYRGQCAEFCGSQHAHMAIDVVAHDEPAFQAWMAARRELRFSPPPGEAGAVFEQRCGRCHRVAGVSEGGRAPDLTDVGSRPSLGAGTLDNRPGALRRWLREHQRLKPGNGMPAHDDVTPETLDRIADWLETLAP</sequence>
<comment type="subcellular location">
    <subcellularLocation>
        <location evidence="1">Membrane</location>
        <topology evidence="1">Multi-pass membrane protein</topology>
    </subcellularLocation>
</comment>
<dbReference type="InterPro" id="IPR014222">
    <property type="entry name" value="Cyt_c_oxidase_su2"/>
</dbReference>
<accession>A0A1G9KD41</accession>
<evidence type="ECO:0000256" key="17">
    <source>
        <dbReference type="SAM" id="MobiDB-lite"/>
    </source>
</evidence>
<dbReference type="SUPFAM" id="SSF46626">
    <property type="entry name" value="Cytochrome c"/>
    <property type="match status" value="1"/>
</dbReference>
<keyword evidence="8" id="KW-0249">Electron transport</keyword>
<feature type="transmembrane region" description="Helical" evidence="18">
    <location>
        <begin position="50"/>
        <end position="71"/>
    </location>
</feature>
<evidence type="ECO:0000256" key="12">
    <source>
        <dbReference type="ARBA" id="ARBA00023136"/>
    </source>
</evidence>
<evidence type="ECO:0000256" key="16">
    <source>
        <dbReference type="PROSITE-ProRule" id="PRU00433"/>
    </source>
</evidence>
<evidence type="ECO:0000256" key="15">
    <source>
        <dbReference type="ARBA" id="ARBA00047816"/>
    </source>
</evidence>
<dbReference type="InterPro" id="IPR036909">
    <property type="entry name" value="Cyt_c-like_dom_sf"/>
</dbReference>
<dbReference type="EMBL" id="FNFD01000022">
    <property type="protein sequence ID" value="SDL47728.1"/>
    <property type="molecule type" value="Genomic_DNA"/>
</dbReference>
<dbReference type="GO" id="GO:0020037">
    <property type="term" value="F:heme binding"/>
    <property type="evidence" value="ECO:0007669"/>
    <property type="project" value="InterPro"/>
</dbReference>
<evidence type="ECO:0000256" key="8">
    <source>
        <dbReference type="ARBA" id="ARBA00022982"/>
    </source>
</evidence>
<keyword evidence="22" id="KW-1185">Reference proteome</keyword>
<dbReference type="STRING" id="137658.SAMN05216186_12216"/>
<feature type="domain" description="Cytochrome oxidase subunit II copper A binding" evidence="19">
    <location>
        <begin position="84"/>
        <end position="195"/>
    </location>
</feature>
<evidence type="ECO:0000256" key="14">
    <source>
        <dbReference type="ARBA" id="ARBA00031399"/>
    </source>
</evidence>
<keyword evidence="7 16" id="KW-0479">Metal-binding</keyword>
<dbReference type="Gene3D" id="2.60.40.420">
    <property type="entry name" value="Cupredoxins - blue copper proteins"/>
    <property type="match status" value="1"/>
</dbReference>
<evidence type="ECO:0000256" key="3">
    <source>
        <dbReference type="ARBA" id="ARBA00022448"/>
    </source>
</evidence>
<reference evidence="21 22" key="1">
    <citation type="submission" date="2016-10" db="EMBL/GenBank/DDBJ databases">
        <authorList>
            <person name="de Groot N.N."/>
        </authorList>
    </citation>
    <scope>NUCLEOTIDE SEQUENCE [LARGE SCALE GENOMIC DNA]</scope>
    <source>
        <strain evidence="21 22">JCM 21544</strain>
    </source>
</reference>
<dbReference type="Pfam" id="PF00116">
    <property type="entry name" value="COX2"/>
    <property type="match status" value="1"/>
</dbReference>
<keyword evidence="6 18" id="KW-0812">Transmembrane</keyword>
<dbReference type="Pfam" id="PF00034">
    <property type="entry name" value="Cytochrom_C"/>
    <property type="match status" value="1"/>
</dbReference>
<comment type="catalytic activity">
    <reaction evidence="15">
        <text>4 Fe(II)-[cytochrome c] + O2 + 8 H(+)(in) = 4 Fe(III)-[cytochrome c] + 2 H2O + 4 H(+)(out)</text>
        <dbReference type="Rhea" id="RHEA:11436"/>
        <dbReference type="Rhea" id="RHEA-COMP:10350"/>
        <dbReference type="Rhea" id="RHEA-COMP:14399"/>
        <dbReference type="ChEBI" id="CHEBI:15377"/>
        <dbReference type="ChEBI" id="CHEBI:15378"/>
        <dbReference type="ChEBI" id="CHEBI:15379"/>
        <dbReference type="ChEBI" id="CHEBI:29033"/>
        <dbReference type="ChEBI" id="CHEBI:29034"/>
        <dbReference type="EC" id="7.1.1.9"/>
    </reaction>
</comment>
<comment type="similarity">
    <text evidence="2">Belongs to the cytochrome c oxidase subunit 2 family.</text>
</comment>
<evidence type="ECO:0000313" key="22">
    <source>
        <dbReference type="Proteomes" id="UP000198706"/>
    </source>
</evidence>
<dbReference type="PROSITE" id="PS51007">
    <property type="entry name" value="CYTC"/>
    <property type="match status" value="1"/>
</dbReference>
<dbReference type="SUPFAM" id="SSF49503">
    <property type="entry name" value="Cupredoxins"/>
    <property type="match status" value="1"/>
</dbReference>
<evidence type="ECO:0000256" key="7">
    <source>
        <dbReference type="ARBA" id="ARBA00022723"/>
    </source>
</evidence>
<evidence type="ECO:0000259" key="20">
    <source>
        <dbReference type="PROSITE" id="PS51007"/>
    </source>
</evidence>
<organism evidence="21 22">
    <name type="scientific">Pseudomonas indica</name>
    <dbReference type="NCBI Taxonomy" id="137658"/>
    <lineage>
        <taxon>Bacteria</taxon>
        <taxon>Pseudomonadati</taxon>
        <taxon>Pseudomonadota</taxon>
        <taxon>Gammaproteobacteria</taxon>
        <taxon>Pseudomonadales</taxon>
        <taxon>Pseudomonadaceae</taxon>
        <taxon>Pseudomonas</taxon>
    </lineage>
</organism>
<evidence type="ECO:0000256" key="4">
    <source>
        <dbReference type="ARBA" id="ARBA00022617"/>
    </source>
</evidence>
<dbReference type="InterPro" id="IPR008972">
    <property type="entry name" value="Cupredoxin"/>
</dbReference>
<dbReference type="InterPro" id="IPR001505">
    <property type="entry name" value="Copper_CuA"/>
</dbReference>
<evidence type="ECO:0000256" key="9">
    <source>
        <dbReference type="ARBA" id="ARBA00022989"/>
    </source>
</evidence>
<keyword evidence="9 18" id="KW-1133">Transmembrane helix</keyword>
<evidence type="ECO:0000256" key="10">
    <source>
        <dbReference type="ARBA" id="ARBA00023004"/>
    </source>
</evidence>
<keyword evidence="10 16" id="KW-0408">Iron</keyword>
<dbReference type="PANTHER" id="PTHR22888:SF9">
    <property type="entry name" value="CYTOCHROME C OXIDASE SUBUNIT 2"/>
    <property type="match status" value="1"/>
</dbReference>
<dbReference type="PROSITE" id="PS50857">
    <property type="entry name" value="COX2_CUA"/>
    <property type="match status" value="1"/>
</dbReference>
<dbReference type="InterPro" id="IPR009056">
    <property type="entry name" value="Cyt_c-like_dom"/>
</dbReference>